<organism evidence="2">
    <name type="scientific">mine drainage metagenome</name>
    <dbReference type="NCBI Taxonomy" id="410659"/>
    <lineage>
        <taxon>unclassified sequences</taxon>
        <taxon>metagenomes</taxon>
        <taxon>ecological metagenomes</taxon>
    </lineage>
</organism>
<feature type="region of interest" description="Disordered" evidence="1">
    <location>
        <begin position="130"/>
        <end position="151"/>
    </location>
</feature>
<feature type="compositionally biased region" description="Polar residues" evidence="1">
    <location>
        <begin position="135"/>
        <end position="151"/>
    </location>
</feature>
<gene>
    <name evidence="2" type="ORF">CARN7_2549</name>
</gene>
<sequence>MRKRGNLRRDRFGDLIFRRGADTSEARLDFFLRTTVEIDVLHLCEVHEHPVELADTRSTARALQRGVLDDENLGAVAVDELLYLGERFRVLLLLLYFPHPPVKRIVRTFEEHEGKSAGEGIERKHHIERSLMGHTDSTGVRSGNRTSECRR</sequence>
<name>E6QWT2_9ZZZZ</name>
<reference evidence="2" key="1">
    <citation type="submission" date="2009-10" db="EMBL/GenBank/DDBJ databases">
        <title>Diversity of trophic interactions inside an arsenic-rich microbial ecosystem.</title>
        <authorList>
            <person name="Bertin P.N."/>
            <person name="Heinrich-Salmeron A."/>
            <person name="Pelletier E."/>
            <person name="Goulhen-Chollet F."/>
            <person name="Arsene-Ploetze F."/>
            <person name="Gallien S."/>
            <person name="Calteau A."/>
            <person name="Vallenet D."/>
            <person name="Casiot C."/>
            <person name="Chane-Woon-Ming B."/>
            <person name="Giloteaux L."/>
            <person name="Barakat M."/>
            <person name="Bonnefoy V."/>
            <person name="Bruneel O."/>
            <person name="Chandler M."/>
            <person name="Cleiss J."/>
            <person name="Duran R."/>
            <person name="Elbaz-Poulichet F."/>
            <person name="Fonknechten N."/>
            <person name="Lauga B."/>
            <person name="Mornico D."/>
            <person name="Ortet P."/>
            <person name="Schaeffer C."/>
            <person name="Siguier P."/>
            <person name="Alexander Thil Smith A."/>
            <person name="Van Dorsselaer A."/>
            <person name="Weissenbach J."/>
            <person name="Medigue C."/>
            <person name="Le Paslier D."/>
        </authorList>
    </citation>
    <scope>NUCLEOTIDE SEQUENCE</scope>
</reference>
<evidence type="ECO:0000313" key="2">
    <source>
        <dbReference type="EMBL" id="CBI11706.1"/>
    </source>
</evidence>
<dbReference type="EMBL" id="CABR01000160">
    <property type="protein sequence ID" value="CBI11706.1"/>
    <property type="molecule type" value="Genomic_DNA"/>
</dbReference>
<protein>
    <submittedName>
        <fullName evidence="2">Uncharacterized protein</fullName>
    </submittedName>
</protein>
<proteinExistence type="predicted"/>
<comment type="caution">
    <text evidence="2">The sequence shown here is derived from an EMBL/GenBank/DDBJ whole genome shotgun (WGS) entry which is preliminary data.</text>
</comment>
<evidence type="ECO:0000256" key="1">
    <source>
        <dbReference type="SAM" id="MobiDB-lite"/>
    </source>
</evidence>
<dbReference type="AlphaFoldDB" id="E6QWT2"/>
<accession>E6QWT2</accession>